<evidence type="ECO:0000256" key="10">
    <source>
        <dbReference type="ARBA" id="ARBA00023242"/>
    </source>
</evidence>
<dbReference type="PROSITE" id="PS00028">
    <property type="entry name" value="ZINC_FINGER_C2H2_1"/>
    <property type="match status" value="4"/>
</dbReference>
<evidence type="ECO:0000313" key="15">
    <source>
        <dbReference type="Proteomes" id="UP000708208"/>
    </source>
</evidence>
<dbReference type="FunFam" id="3.30.160.60:FF:000188">
    <property type="entry name" value="Zinc finger protein 787"/>
    <property type="match status" value="1"/>
</dbReference>
<dbReference type="GO" id="GO:0005634">
    <property type="term" value="C:nucleus"/>
    <property type="evidence" value="ECO:0007669"/>
    <property type="project" value="UniProtKB-SubCell"/>
</dbReference>
<dbReference type="SMART" id="SM00355">
    <property type="entry name" value="ZnF_C2H2"/>
    <property type="match status" value="5"/>
</dbReference>
<feature type="region of interest" description="Disordered" evidence="12">
    <location>
        <begin position="508"/>
        <end position="531"/>
    </location>
</feature>
<evidence type="ECO:0000256" key="12">
    <source>
        <dbReference type="SAM" id="MobiDB-lite"/>
    </source>
</evidence>
<keyword evidence="8" id="KW-0238">DNA-binding</keyword>
<evidence type="ECO:0000256" key="2">
    <source>
        <dbReference type="ARBA" id="ARBA00006991"/>
    </source>
</evidence>
<keyword evidence="9" id="KW-0804">Transcription</keyword>
<feature type="domain" description="C2H2-type" evidence="13">
    <location>
        <begin position="396"/>
        <end position="423"/>
    </location>
</feature>
<dbReference type="EMBL" id="CAJVCH010551648">
    <property type="protein sequence ID" value="CAG7829480.1"/>
    <property type="molecule type" value="Genomic_DNA"/>
</dbReference>
<evidence type="ECO:0000256" key="1">
    <source>
        <dbReference type="ARBA" id="ARBA00004123"/>
    </source>
</evidence>
<keyword evidence="5 11" id="KW-0863">Zinc-finger</keyword>
<evidence type="ECO:0000256" key="6">
    <source>
        <dbReference type="ARBA" id="ARBA00022833"/>
    </source>
</evidence>
<proteinExistence type="inferred from homology"/>
<keyword evidence="15" id="KW-1185">Reference proteome</keyword>
<comment type="subcellular location">
    <subcellularLocation>
        <location evidence="1">Nucleus</location>
    </subcellularLocation>
</comment>
<dbReference type="FunFam" id="3.30.160.60:FF:001480">
    <property type="entry name" value="Si:cabz01071911.3"/>
    <property type="match status" value="1"/>
</dbReference>
<evidence type="ECO:0000256" key="4">
    <source>
        <dbReference type="ARBA" id="ARBA00022737"/>
    </source>
</evidence>
<evidence type="ECO:0000256" key="8">
    <source>
        <dbReference type="ARBA" id="ARBA00023125"/>
    </source>
</evidence>
<dbReference type="GO" id="GO:0008270">
    <property type="term" value="F:zinc ion binding"/>
    <property type="evidence" value="ECO:0007669"/>
    <property type="project" value="UniProtKB-KW"/>
</dbReference>
<dbReference type="InterPro" id="IPR013087">
    <property type="entry name" value="Znf_C2H2_type"/>
</dbReference>
<dbReference type="InterPro" id="IPR050331">
    <property type="entry name" value="Zinc_finger"/>
</dbReference>
<feature type="domain" description="C2H2-type" evidence="13">
    <location>
        <begin position="424"/>
        <end position="451"/>
    </location>
</feature>
<keyword evidence="10" id="KW-0539">Nucleus</keyword>
<gene>
    <name evidence="14" type="ORF">AFUS01_LOCUS39341</name>
</gene>
<evidence type="ECO:0000313" key="14">
    <source>
        <dbReference type="EMBL" id="CAG7829480.1"/>
    </source>
</evidence>
<feature type="domain" description="C2H2-type" evidence="13">
    <location>
        <begin position="368"/>
        <end position="395"/>
    </location>
</feature>
<evidence type="ECO:0000256" key="11">
    <source>
        <dbReference type="PROSITE-ProRule" id="PRU00042"/>
    </source>
</evidence>
<sequence>MTKANTIIIADEEQPNSVSINTDDLVSSEDNPLNDMDTHQTVVIENESVDNVVTTGSEHTIVKNFDHGHENVGSDEPIIELNPGPSPGVSDVEQENEPPELLSDEIDENDDGAPWNQNNCIVCNISLENSPVVLQNGIEGNVKLKKFFLEYLGVSEPIEFSDDTSFPFCFPCAEDVDKLMALACKIEFMDLQFEKLRDTLARKTVKTYLCRNRPDILEDGAEPVLDTTYETLDSHLSKPLIHPADVLFNQWKRQYDMIIPGRYKKFPTLVKTVDPKQRISYYRIDPAGKHHFISTVNPESPVETPLVTTHPRGVKRKSSSFVVKLVTDSTPDSKRVKPVLRDENKTDDSEFEEVEHPTEDITEDDRQYKCTLCPKSFNSRSILNYHSRIHSGERPFKCNVCDKTFAQRGGLATHALVHSGEKPYHCDDCGKSFRQKYHLTQHQLIHSGLKPFSCEICHKSFNVKMNLREHMRRHTGERPYRCPFCSNSGFFRKKMLRDHIVKTHPDRTLPEDLQTLGPTPKFPKSRPTKLSPEELHRVLSKSKILPKSSEARLVIKEERRDETQEDILSLPTSTTLISIDISNENPIPQLNIIDDASTSVDDGTDTAAAALEVMEEKKLETDVNLGPPELLLDAQSDSNKDPLAEGILEDSNSQEG</sequence>
<evidence type="ECO:0000256" key="5">
    <source>
        <dbReference type="ARBA" id="ARBA00022771"/>
    </source>
</evidence>
<evidence type="ECO:0000259" key="13">
    <source>
        <dbReference type="PROSITE" id="PS50157"/>
    </source>
</evidence>
<feature type="region of interest" description="Disordered" evidence="12">
    <location>
        <begin position="618"/>
        <end position="656"/>
    </location>
</feature>
<dbReference type="FunFam" id="3.30.160.60:FF:000624">
    <property type="entry name" value="zinc finger protein 697"/>
    <property type="match status" value="1"/>
</dbReference>
<comment type="similarity">
    <text evidence="2">Belongs to the krueppel C2H2-type zinc-finger protein family.</text>
</comment>
<dbReference type="PANTHER" id="PTHR16515">
    <property type="entry name" value="PR DOMAIN ZINC FINGER PROTEIN"/>
    <property type="match status" value="1"/>
</dbReference>
<dbReference type="PROSITE" id="PS50157">
    <property type="entry name" value="ZINC_FINGER_C2H2_2"/>
    <property type="match status" value="4"/>
</dbReference>
<feature type="domain" description="C2H2-type" evidence="13">
    <location>
        <begin position="452"/>
        <end position="479"/>
    </location>
</feature>
<protein>
    <recommendedName>
        <fullName evidence="13">C2H2-type domain-containing protein</fullName>
    </recommendedName>
</protein>
<keyword evidence="4" id="KW-0677">Repeat</keyword>
<reference evidence="14" key="1">
    <citation type="submission" date="2021-06" db="EMBL/GenBank/DDBJ databases">
        <authorList>
            <person name="Hodson N. C."/>
            <person name="Mongue J. A."/>
            <person name="Jaron S. K."/>
        </authorList>
    </citation>
    <scope>NUCLEOTIDE SEQUENCE</scope>
</reference>
<name>A0A8J2L674_9HEXA</name>
<evidence type="ECO:0000256" key="7">
    <source>
        <dbReference type="ARBA" id="ARBA00023015"/>
    </source>
</evidence>
<accession>A0A8J2L674</accession>
<dbReference type="FunFam" id="3.30.160.60:FF:002343">
    <property type="entry name" value="Zinc finger protein 33A"/>
    <property type="match status" value="1"/>
</dbReference>
<dbReference type="OrthoDB" id="427030at2759"/>
<dbReference type="GO" id="GO:0006355">
    <property type="term" value="P:regulation of DNA-templated transcription"/>
    <property type="evidence" value="ECO:0007669"/>
    <property type="project" value="UniProtKB-ARBA"/>
</dbReference>
<comment type="caution">
    <text evidence="14">The sequence shown here is derived from an EMBL/GenBank/DDBJ whole genome shotgun (WGS) entry which is preliminary data.</text>
</comment>
<dbReference type="AlphaFoldDB" id="A0A8J2L674"/>
<keyword evidence="6" id="KW-0862">Zinc</keyword>
<keyword evidence="7" id="KW-0805">Transcription regulation</keyword>
<dbReference type="PANTHER" id="PTHR16515:SF66">
    <property type="entry name" value="C2H2-TYPE DOMAIN-CONTAINING PROTEIN"/>
    <property type="match status" value="1"/>
</dbReference>
<evidence type="ECO:0000256" key="9">
    <source>
        <dbReference type="ARBA" id="ARBA00023163"/>
    </source>
</evidence>
<dbReference type="Pfam" id="PF00096">
    <property type="entry name" value="zf-C2H2"/>
    <property type="match status" value="4"/>
</dbReference>
<dbReference type="Proteomes" id="UP000708208">
    <property type="component" value="Unassembled WGS sequence"/>
</dbReference>
<evidence type="ECO:0000256" key="3">
    <source>
        <dbReference type="ARBA" id="ARBA00022723"/>
    </source>
</evidence>
<keyword evidence="3" id="KW-0479">Metal-binding</keyword>
<organism evidence="14 15">
    <name type="scientific">Allacma fusca</name>
    <dbReference type="NCBI Taxonomy" id="39272"/>
    <lineage>
        <taxon>Eukaryota</taxon>
        <taxon>Metazoa</taxon>
        <taxon>Ecdysozoa</taxon>
        <taxon>Arthropoda</taxon>
        <taxon>Hexapoda</taxon>
        <taxon>Collembola</taxon>
        <taxon>Symphypleona</taxon>
        <taxon>Sminthuridae</taxon>
        <taxon>Allacma</taxon>
    </lineage>
</organism>
<dbReference type="GO" id="GO:0003677">
    <property type="term" value="F:DNA binding"/>
    <property type="evidence" value="ECO:0007669"/>
    <property type="project" value="UniProtKB-KW"/>
</dbReference>